<gene>
    <name evidence="2" type="ORF">G5C33_15795</name>
</gene>
<accession>A0A6G6Y086</accession>
<sequence>MARTPASQRKNLARADSAKMIDNLSLGLSHGLMILAAWILLRRPDLDVEDTARDGAKEAAEKRRRLLRKGRFRA</sequence>
<evidence type="ECO:0000313" key="2">
    <source>
        <dbReference type="EMBL" id="QIG78332.1"/>
    </source>
</evidence>
<keyword evidence="1" id="KW-1133">Transmembrane helix</keyword>
<dbReference type="Proteomes" id="UP000501568">
    <property type="component" value="Chromosome"/>
</dbReference>
<name>A0A6G6Y086_9SPHN</name>
<evidence type="ECO:0000313" key="3">
    <source>
        <dbReference type="Proteomes" id="UP000501568"/>
    </source>
</evidence>
<dbReference type="EMBL" id="CP049109">
    <property type="protein sequence ID" value="QIG78332.1"/>
    <property type="molecule type" value="Genomic_DNA"/>
</dbReference>
<protein>
    <submittedName>
        <fullName evidence="2">Uncharacterized protein</fullName>
    </submittedName>
</protein>
<keyword evidence="3" id="KW-1185">Reference proteome</keyword>
<reference evidence="2 3" key="1">
    <citation type="submission" date="2020-02" db="EMBL/GenBank/DDBJ databases">
        <authorList>
            <person name="Zheng R.K."/>
            <person name="Sun C.M."/>
        </authorList>
    </citation>
    <scope>NUCLEOTIDE SEQUENCE [LARGE SCALE GENOMIC DNA]</scope>
    <source>
        <strain evidence="3">zrk23</strain>
    </source>
</reference>
<evidence type="ECO:0000256" key="1">
    <source>
        <dbReference type="SAM" id="Phobius"/>
    </source>
</evidence>
<proteinExistence type="predicted"/>
<dbReference type="KEGG" id="spzr:G5C33_15795"/>
<dbReference type="AlphaFoldDB" id="A0A6G6Y086"/>
<organism evidence="2 3">
    <name type="scientific">Stakelama tenebrarum</name>
    <dbReference type="NCBI Taxonomy" id="2711215"/>
    <lineage>
        <taxon>Bacteria</taxon>
        <taxon>Pseudomonadati</taxon>
        <taxon>Pseudomonadota</taxon>
        <taxon>Alphaproteobacteria</taxon>
        <taxon>Sphingomonadales</taxon>
        <taxon>Sphingomonadaceae</taxon>
        <taxon>Stakelama</taxon>
    </lineage>
</organism>
<feature type="transmembrane region" description="Helical" evidence="1">
    <location>
        <begin position="21"/>
        <end position="41"/>
    </location>
</feature>
<keyword evidence="1" id="KW-0812">Transmembrane</keyword>
<keyword evidence="1" id="KW-0472">Membrane</keyword>